<evidence type="ECO:0000259" key="1">
    <source>
        <dbReference type="Pfam" id="PF05099"/>
    </source>
</evidence>
<protein>
    <submittedName>
        <fullName evidence="2">TerB family tellurite resistance protein</fullName>
    </submittedName>
</protein>
<dbReference type="EMBL" id="JAVKPH010000050">
    <property type="protein sequence ID" value="MDR5655170.1"/>
    <property type="molecule type" value="Genomic_DNA"/>
</dbReference>
<gene>
    <name evidence="2" type="ORF">RGD00_21400</name>
</gene>
<keyword evidence="3" id="KW-1185">Reference proteome</keyword>
<dbReference type="SUPFAM" id="SSF158682">
    <property type="entry name" value="TerB-like"/>
    <property type="match status" value="1"/>
</dbReference>
<dbReference type="CDD" id="cd07313">
    <property type="entry name" value="terB_like_2"/>
    <property type="match status" value="1"/>
</dbReference>
<dbReference type="Gene3D" id="1.10.3680.10">
    <property type="entry name" value="TerB-like"/>
    <property type="match status" value="1"/>
</dbReference>
<proteinExistence type="predicted"/>
<reference evidence="2 3" key="1">
    <citation type="submission" date="2023-09" db="EMBL/GenBank/DDBJ databases">
        <title>Xinfangfangia sedmenti sp. nov., isolated the sedment.</title>
        <authorList>
            <person name="Xu L."/>
        </authorList>
    </citation>
    <scope>NUCLEOTIDE SEQUENCE [LARGE SCALE GENOMIC DNA]</scope>
    <source>
        <strain evidence="2 3">LG-4</strain>
    </source>
</reference>
<name>A0ABU1FE51_9RHOB</name>
<dbReference type="RefSeq" id="WP_310459280.1">
    <property type="nucleotide sequence ID" value="NZ_JAVKPH010000050.1"/>
</dbReference>
<sequence length="147" mass="16241">MFDAFLRRLMAPRPPHLPQAEARLALAALLVRIARADGDYAAAEVARIDRMLARQYALTPEAAAALRAEAEVLEAEAPDTVRFTRALKEAVGHDDRLALIEAMWAVVLADGARDAQEDRLMRMVTSLLGIADRDSALARQRVERRAL</sequence>
<dbReference type="InterPro" id="IPR029024">
    <property type="entry name" value="TerB-like"/>
</dbReference>
<accession>A0ABU1FE51</accession>
<dbReference type="InterPro" id="IPR007791">
    <property type="entry name" value="DjlA_N"/>
</dbReference>
<organism evidence="2 3">
    <name type="scientific">Ruixingdingia sedimenti</name>
    <dbReference type="NCBI Taxonomy" id="3073604"/>
    <lineage>
        <taxon>Bacteria</taxon>
        <taxon>Pseudomonadati</taxon>
        <taxon>Pseudomonadota</taxon>
        <taxon>Alphaproteobacteria</taxon>
        <taxon>Rhodobacterales</taxon>
        <taxon>Paracoccaceae</taxon>
        <taxon>Ruixingdingia</taxon>
    </lineage>
</organism>
<evidence type="ECO:0000313" key="3">
    <source>
        <dbReference type="Proteomes" id="UP001247754"/>
    </source>
</evidence>
<dbReference type="Proteomes" id="UP001247754">
    <property type="component" value="Unassembled WGS sequence"/>
</dbReference>
<evidence type="ECO:0000313" key="2">
    <source>
        <dbReference type="EMBL" id="MDR5655170.1"/>
    </source>
</evidence>
<comment type="caution">
    <text evidence="2">The sequence shown here is derived from an EMBL/GenBank/DDBJ whole genome shotgun (WGS) entry which is preliminary data.</text>
</comment>
<feature type="domain" description="Co-chaperone DjlA N-terminal" evidence="1">
    <location>
        <begin position="23"/>
        <end position="140"/>
    </location>
</feature>
<dbReference type="Pfam" id="PF05099">
    <property type="entry name" value="TerB"/>
    <property type="match status" value="1"/>
</dbReference>